<accession>A0A386ZG44</accession>
<dbReference type="SUPFAM" id="SSF51735">
    <property type="entry name" value="NAD(P)-binding Rossmann-fold domains"/>
    <property type="match status" value="1"/>
</dbReference>
<dbReference type="NCBIfam" id="NF005559">
    <property type="entry name" value="PRK07231.1"/>
    <property type="match status" value="1"/>
</dbReference>
<dbReference type="OrthoDB" id="286404at2"/>
<dbReference type="Gene3D" id="3.40.50.720">
    <property type="entry name" value="NAD(P)-binding Rossmann-like Domain"/>
    <property type="match status" value="1"/>
</dbReference>
<protein>
    <submittedName>
        <fullName evidence="3">SDR family oxidoreductase</fullName>
    </submittedName>
</protein>
<dbReference type="PANTHER" id="PTHR42760:SF40">
    <property type="entry name" value="3-OXOACYL-[ACYL-CARRIER-PROTEIN] REDUCTASE, CHLOROPLASTIC"/>
    <property type="match status" value="1"/>
</dbReference>
<evidence type="ECO:0000256" key="1">
    <source>
        <dbReference type="ARBA" id="ARBA00006484"/>
    </source>
</evidence>
<dbReference type="PANTHER" id="PTHR42760">
    <property type="entry name" value="SHORT-CHAIN DEHYDROGENASES/REDUCTASES FAMILY MEMBER"/>
    <property type="match status" value="1"/>
</dbReference>
<dbReference type="PRINTS" id="PR00080">
    <property type="entry name" value="SDRFAMILY"/>
</dbReference>
<dbReference type="CDD" id="cd05233">
    <property type="entry name" value="SDR_c"/>
    <property type="match status" value="1"/>
</dbReference>
<dbReference type="PRINTS" id="PR00081">
    <property type="entry name" value="GDHRDH"/>
</dbReference>
<dbReference type="InterPro" id="IPR020904">
    <property type="entry name" value="Sc_DH/Rdtase_CS"/>
</dbReference>
<dbReference type="GO" id="GO:0030497">
    <property type="term" value="P:fatty acid elongation"/>
    <property type="evidence" value="ECO:0007669"/>
    <property type="project" value="TreeGrafter"/>
</dbReference>
<dbReference type="InterPro" id="IPR002347">
    <property type="entry name" value="SDR_fam"/>
</dbReference>
<proteinExistence type="inferred from homology"/>
<sequence length="255" mass="25728">MHALVTGAGNGIGRAIAHRLAGGGAEVIAVDLDGEAAEATAKAIGGRAVRCDVSDEAAVAALAESVESLDILVNNAGIWRSRTLADSTVVEMDQVLRTNVIGAWLVARALVPKFGAGGGAIVNLTSVLAETGGEGRGAYPASKAAVVALTKQMASEYAPLGIRVNAVGPGLIITEGTAGEFGDPGLRQAIGAAMPLGRLGEPGDIASVVAFLASPEASYMTGQTLFVDGGWTINGSAFIADAARRYVEQIMARSS</sequence>
<dbReference type="InterPro" id="IPR036291">
    <property type="entry name" value="NAD(P)-bd_dom_sf"/>
</dbReference>
<evidence type="ECO:0000313" key="3">
    <source>
        <dbReference type="EMBL" id="AYF75479.1"/>
    </source>
</evidence>
<dbReference type="AlphaFoldDB" id="A0A386ZG44"/>
<keyword evidence="2" id="KW-0560">Oxidoreductase</keyword>
<dbReference type="FunFam" id="3.40.50.720:FF:000084">
    <property type="entry name" value="Short-chain dehydrogenase reductase"/>
    <property type="match status" value="1"/>
</dbReference>
<keyword evidence="4" id="KW-1185">Reference proteome</keyword>
<evidence type="ECO:0000256" key="2">
    <source>
        <dbReference type="ARBA" id="ARBA00023002"/>
    </source>
</evidence>
<reference evidence="3 4" key="1">
    <citation type="submission" date="2018-09" db="EMBL/GenBank/DDBJ databases">
        <title>Nocardia yunnanensis sp. nov., an actinomycete isolated from a soil sample.</title>
        <authorList>
            <person name="Zhang J."/>
        </authorList>
    </citation>
    <scope>NUCLEOTIDE SEQUENCE [LARGE SCALE GENOMIC DNA]</scope>
    <source>
        <strain evidence="3 4">CFHS0054</strain>
    </source>
</reference>
<dbReference type="Proteomes" id="UP000267164">
    <property type="component" value="Chromosome"/>
</dbReference>
<dbReference type="RefSeq" id="WP_120738030.1">
    <property type="nucleotide sequence ID" value="NZ_CP032568.1"/>
</dbReference>
<dbReference type="PROSITE" id="PS00061">
    <property type="entry name" value="ADH_SHORT"/>
    <property type="match status" value="1"/>
</dbReference>
<comment type="similarity">
    <text evidence="1">Belongs to the short-chain dehydrogenases/reductases (SDR) family.</text>
</comment>
<evidence type="ECO:0000313" key="4">
    <source>
        <dbReference type="Proteomes" id="UP000267164"/>
    </source>
</evidence>
<dbReference type="EMBL" id="CP032568">
    <property type="protein sequence ID" value="AYF75479.1"/>
    <property type="molecule type" value="Genomic_DNA"/>
</dbReference>
<dbReference type="GO" id="GO:0016616">
    <property type="term" value="F:oxidoreductase activity, acting on the CH-OH group of donors, NAD or NADP as acceptor"/>
    <property type="evidence" value="ECO:0007669"/>
    <property type="project" value="TreeGrafter"/>
</dbReference>
<dbReference type="KEGG" id="nyu:D7D52_18285"/>
<dbReference type="Pfam" id="PF13561">
    <property type="entry name" value="adh_short_C2"/>
    <property type="match status" value="1"/>
</dbReference>
<organism evidence="3 4">
    <name type="scientific">Nocardia yunnanensis</name>
    <dbReference type="NCBI Taxonomy" id="2382165"/>
    <lineage>
        <taxon>Bacteria</taxon>
        <taxon>Bacillati</taxon>
        <taxon>Actinomycetota</taxon>
        <taxon>Actinomycetes</taxon>
        <taxon>Mycobacteriales</taxon>
        <taxon>Nocardiaceae</taxon>
        <taxon>Nocardia</taxon>
    </lineage>
</organism>
<name>A0A386ZG44_9NOCA</name>
<gene>
    <name evidence="3" type="ORF">D7D52_18285</name>
</gene>